<protein>
    <recommendedName>
        <fullName evidence="3">Nucleotidyltransferase family protein</fullName>
    </recommendedName>
</protein>
<keyword evidence="2" id="KW-1185">Reference proteome</keyword>
<organism evidence="1 2">
    <name type="scientific">Plantactinospora solaniradicis</name>
    <dbReference type="NCBI Taxonomy" id="1723736"/>
    <lineage>
        <taxon>Bacteria</taxon>
        <taxon>Bacillati</taxon>
        <taxon>Actinomycetota</taxon>
        <taxon>Actinomycetes</taxon>
        <taxon>Micromonosporales</taxon>
        <taxon>Micromonosporaceae</taxon>
        <taxon>Plantactinospora</taxon>
    </lineage>
</organism>
<evidence type="ECO:0000313" key="1">
    <source>
        <dbReference type="EMBL" id="MFC6016401.1"/>
    </source>
</evidence>
<accession>A0ABW1K3U9</accession>
<evidence type="ECO:0008006" key="3">
    <source>
        <dbReference type="Google" id="ProtNLM"/>
    </source>
</evidence>
<dbReference type="EMBL" id="JBHSPR010000007">
    <property type="protein sequence ID" value="MFC6016401.1"/>
    <property type="molecule type" value="Genomic_DNA"/>
</dbReference>
<dbReference type="Proteomes" id="UP001596203">
    <property type="component" value="Unassembled WGS sequence"/>
</dbReference>
<dbReference type="RefSeq" id="WP_377419723.1">
    <property type="nucleotide sequence ID" value="NZ_JBHSPR010000007.1"/>
</dbReference>
<reference evidence="2" key="1">
    <citation type="journal article" date="2019" name="Int. J. Syst. Evol. Microbiol.">
        <title>The Global Catalogue of Microorganisms (GCM) 10K type strain sequencing project: providing services to taxonomists for standard genome sequencing and annotation.</title>
        <authorList>
            <consortium name="The Broad Institute Genomics Platform"/>
            <consortium name="The Broad Institute Genome Sequencing Center for Infectious Disease"/>
            <person name="Wu L."/>
            <person name="Ma J."/>
        </authorList>
    </citation>
    <scope>NUCLEOTIDE SEQUENCE [LARGE SCALE GENOMIC DNA]</scope>
    <source>
        <strain evidence="2">ZS-35-S2</strain>
    </source>
</reference>
<proteinExistence type="predicted"/>
<sequence>MHAAPVVADLVEHPLLRRLVSLGFDDRDFAIFGSGPMLARGLRRDIGDLDVVARRAAWEHACAIGEPRVGPVSGDRAMHFWGGRIEVYARWIAPLLDTDELIDGADVIEGLRFVRLEHVLAYKRALGRPKDLADIRVLEGLHQLRTRTATVRRLVPAIA</sequence>
<comment type="caution">
    <text evidence="1">The sequence shown here is derived from an EMBL/GenBank/DDBJ whole genome shotgun (WGS) entry which is preliminary data.</text>
</comment>
<name>A0ABW1K3U9_9ACTN</name>
<evidence type="ECO:0000313" key="2">
    <source>
        <dbReference type="Proteomes" id="UP001596203"/>
    </source>
</evidence>
<dbReference type="SUPFAM" id="SSF81301">
    <property type="entry name" value="Nucleotidyltransferase"/>
    <property type="match status" value="1"/>
</dbReference>
<dbReference type="InterPro" id="IPR043519">
    <property type="entry name" value="NT_sf"/>
</dbReference>
<gene>
    <name evidence="1" type="ORF">ACFP2T_09335</name>
</gene>